<proteinExistence type="predicted"/>
<dbReference type="GO" id="GO:0007157">
    <property type="term" value="P:heterophilic cell-cell adhesion via plasma membrane cell adhesion molecules"/>
    <property type="evidence" value="ECO:0007669"/>
    <property type="project" value="TreeGrafter"/>
</dbReference>
<feature type="disulfide bond" evidence="12">
    <location>
        <begin position="431"/>
        <end position="440"/>
    </location>
</feature>
<feature type="disulfide bond" evidence="12">
    <location>
        <begin position="391"/>
        <end position="400"/>
    </location>
</feature>
<keyword evidence="4 13" id="KW-0812">Transmembrane</keyword>
<feature type="disulfide bond" evidence="12">
    <location>
        <begin position="1183"/>
        <end position="1192"/>
    </location>
</feature>
<dbReference type="GO" id="GO:0005886">
    <property type="term" value="C:plasma membrane"/>
    <property type="evidence" value="ECO:0007669"/>
    <property type="project" value="UniProtKB-SubCell"/>
</dbReference>
<keyword evidence="5 14" id="KW-0732">Signal</keyword>
<dbReference type="PROSITE" id="PS00022">
    <property type="entry name" value="EGF_1"/>
    <property type="match status" value="26"/>
</dbReference>
<evidence type="ECO:0000256" key="1">
    <source>
        <dbReference type="ARBA" id="ARBA00004251"/>
    </source>
</evidence>
<feature type="disulfide bond" evidence="12">
    <location>
        <begin position="1222"/>
        <end position="1231"/>
    </location>
</feature>
<feature type="domain" description="EGF-like" evidence="15">
    <location>
        <begin position="707"/>
        <end position="744"/>
    </location>
</feature>
<dbReference type="GO" id="GO:0032991">
    <property type="term" value="C:protein-containing complex"/>
    <property type="evidence" value="ECO:0007669"/>
    <property type="project" value="TreeGrafter"/>
</dbReference>
<reference evidence="16 17" key="1">
    <citation type="submission" date="2015-01" db="EMBL/GenBank/DDBJ databases">
        <title>Evolution of Trichinella species and genotypes.</title>
        <authorList>
            <person name="Korhonen P.K."/>
            <person name="Edoardo P."/>
            <person name="Giuseppe L.R."/>
            <person name="Gasser R.B."/>
        </authorList>
    </citation>
    <scope>NUCLEOTIDE SEQUENCE [LARGE SCALE GENOMIC DNA]</scope>
    <source>
        <strain evidence="16">ISS37</strain>
    </source>
</reference>
<feature type="domain" description="EGF-like" evidence="15">
    <location>
        <begin position="165"/>
        <end position="200"/>
    </location>
</feature>
<keyword evidence="9 13" id="KW-0472">Membrane</keyword>
<feature type="domain" description="EGF-like" evidence="15">
    <location>
        <begin position="326"/>
        <end position="363"/>
    </location>
</feature>
<dbReference type="FunFam" id="2.10.25.10:FF:000125">
    <property type="entry name" value="Neurogenic locus notch protein-like"/>
    <property type="match status" value="1"/>
</dbReference>
<evidence type="ECO:0000256" key="12">
    <source>
        <dbReference type="PROSITE-ProRule" id="PRU00076"/>
    </source>
</evidence>
<evidence type="ECO:0000256" key="5">
    <source>
        <dbReference type="ARBA" id="ARBA00022729"/>
    </source>
</evidence>
<feature type="disulfide bond" evidence="12">
    <location>
        <begin position="232"/>
        <end position="241"/>
    </location>
</feature>
<evidence type="ECO:0000256" key="7">
    <source>
        <dbReference type="ARBA" id="ARBA00022837"/>
    </source>
</evidence>
<dbReference type="GO" id="GO:0023052">
    <property type="term" value="P:signaling"/>
    <property type="evidence" value="ECO:0007669"/>
    <property type="project" value="UniProtKB-ARBA"/>
</dbReference>
<keyword evidence="8 13" id="KW-1133">Transmembrane helix</keyword>
<dbReference type="SMART" id="SM00181">
    <property type="entry name" value="EGF"/>
    <property type="match status" value="27"/>
</dbReference>
<dbReference type="InterPro" id="IPR018097">
    <property type="entry name" value="EGF_Ca-bd_CS"/>
</dbReference>
<dbReference type="PROSITE" id="PS00010">
    <property type="entry name" value="ASX_HYDROXYL"/>
    <property type="match status" value="5"/>
</dbReference>
<dbReference type="GO" id="GO:0007154">
    <property type="term" value="P:cell communication"/>
    <property type="evidence" value="ECO:0007669"/>
    <property type="project" value="UniProtKB-ARBA"/>
</dbReference>
<dbReference type="PROSITE" id="PS50026">
    <property type="entry name" value="EGF_3"/>
    <property type="match status" value="23"/>
</dbReference>
<protein>
    <submittedName>
        <fullName evidence="16">Neurogenic locus Notch protein</fullName>
    </submittedName>
</protein>
<accession>A0A0V0SIQ5</accession>
<feature type="disulfide bond" evidence="12">
    <location>
        <begin position="896"/>
        <end position="905"/>
    </location>
</feature>
<dbReference type="Gene3D" id="2.10.25.10">
    <property type="entry name" value="Laminin"/>
    <property type="match status" value="20"/>
</dbReference>
<feature type="disulfide bond" evidence="12">
    <location>
        <begin position="368"/>
        <end position="378"/>
    </location>
</feature>
<feature type="domain" description="EGF-like" evidence="15">
    <location>
        <begin position="666"/>
        <end position="705"/>
    </location>
</feature>
<evidence type="ECO:0000256" key="13">
    <source>
        <dbReference type="SAM" id="Phobius"/>
    </source>
</evidence>
<feature type="disulfide bond" evidence="12">
    <location>
        <begin position="534"/>
        <end position="543"/>
    </location>
</feature>
<dbReference type="Pfam" id="PF12661">
    <property type="entry name" value="hEGF"/>
    <property type="match status" value="2"/>
</dbReference>
<feature type="disulfide bond" evidence="12">
    <location>
        <begin position="206"/>
        <end position="216"/>
    </location>
</feature>
<evidence type="ECO:0000256" key="2">
    <source>
        <dbReference type="ARBA" id="ARBA00022475"/>
    </source>
</evidence>
<dbReference type="Pfam" id="PF00008">
    <property type="entry name" value="EGF"/>
    <property type="match status" value="11"/>
</dbReference>
<feature type="disulfide bond" evidence="12">
    <location>
        <begin position="314"/>
        <end position="323"/>
    </location>
</feature>
<feature type="disulfide bond" evidence="12">
    <location>
        <begin position="273"/>
        <end position="282"/>
    </location>
</feature>
<feature type="disulfide bond" evidence="12">
    <location>
        <begin position="1141"/>
        <end position="1150"/>
    </location>
</feature>
<keyword evidence="2" id="KW-1003">Cell membrane</keyword>
<feature type="domain" description="EGF-like" evidence="15">
    <location>
        <begin position="507"/>
        <end position="544"/>
    </location>
</feature>
<feature type="signal peptide" evidence="14">
    <location>
        <begin position="1"/>
        <end position="18"/>
    </location>
</feature>
<dbReference type="GO" id="GO:0045197">
    <property type="term" value="P:establishment or maintenance of epithelial cell apical/basal polarity"/>
    <property type="evidence" value="ECO:0007669"/>
    <property type="project" value="TreeGrafter"/>
</dbReference>
<feature type="disulfide bond" evidence="12">
    <location>
        <begin position="734"/>
        <end position="743"/>
    </location>
</feature>
<keyword evidence="7" id="KW-0106">Calcium</keyword>
<feature type="domain" description="EGF-like" evidence="15">
    <location>
        <begin position="787"/>
        <end position="826"/>
    </location>
</feature>
<feature type="transmembrane region" description="Helical" evidence="13">
    <location>
        <begin position="1357"/>
        <end position="1375"/>
    </location>
</feature>
<feature type="domain" description="EGF-like" evidence="15">
    <location>
        <begin position="1153"/>
        <end position="1193"/>
    </location>
</feature>
<evidence type="ECO:0000256" key="4">
    <source>
        <dbReference type="ARBA" id="ARBA00022692"/>
    </source>
</evidence>
<keyword evidence="11" id="KW-0325">Glycoprotein</keyword>
<evidence type="ECO:0000256" key="14">
    <source>
        <dbReference type="SAM" id="SignalP"/>
    </source>
</evidence>
<dbReference type="FunFam" id="2.10.25.10:FF:000391">
    <property type="entry name" value="Weary, isoform C"/>
    <property type="match status" value="1"/>
</dbReference>
<feature type="disulfide bond" evidence="12">
    <location>
        <begin position="190"/>
        <end position="199"/>
    </location>
</feature>
<feature type="domain" description="EGF-like" evidence="15">
    <location>
        <begin position="1031"/>
        <end position="1070"/>
    </location>
</feature>
<dbReference type="OrthoDB" id="430340at2759"/>
<feature type="disulfide bond" evidence="12">
    <location>
        <begin position="816"/>
        <end position="825"/>
    </location>
</feature>
<feature type="disulfide bond" evidence="12">
    <location>
        <begin position="616"/>
        <end position="625"/>
    </location>
</feature>
<sequence length="1378" mass="153507">MMLLKALLIFIFSISSVAQDCLFNNDYVQVGNQLVFPSKHLEREGCFAWVQVSRRDDDFEPHTCKTALPEAADISHPPNTVYNVEDVIIPRETLNRLFQQNIPAHYITGLSYIKSVKTVDIHYRGRKSVTHLKVKEHVKALVYMESVPMKTNTVPLPTCNFESHFIGACKSNPCKHGKCKPISYYYVCECDFSYKGSNCDTEINLCENITCIHGKCISHLYENGSYATYCNCDEGYTGSDCSTDINECSDIANPVCLNNGKCVNEVGSYKCICPIRFDGRNCEFETDMCTPNPCQNNASCVTKSELKDGFECLCSDIFTGKTCETRIDFCQGITCMYGGTCSNLNEGGYECLCKPMLSGKHCEKISMCEEISCNFGVCKYSVDESSVFCECKNGYTGKFCDSDINECIYQENPCKNNGTCVNTSGSYKCECPSKFEGTYCEISKDHGLLINEIHNKFYSRYLTDLEIDPCRSNPCSNQATCITLSDDLEEYECKCRIGFEGRLCEKKIDYCKNVTCANGGKCINTDDNNYICKCKTGFSGRHCEEIRICDLVSCIHGTCKYDLFENGDYVSFCNCNEGYTGSDCSTETDMCTPNPCQNNASCVTKSELKDGFECLCSDIFTGKTCETRIDFCQGITCMYGGTCFNLSEGGYECLCKPLLSGKHCEKIDPCRNNPCSNHATCVTLSVDLEKYECKCQIGFEGRLCEKKIDYCKNVTCANGGECINTDANNYICKCKTGFSGRHCEEIRICDLVSCIHGTCKYDLFENGDYVSFCNCNPGYQGKDCSIDIDECADKVNYPCLNNGTCFNDIGSYHCECSVKFEGERCEKKIDPCRNNPCSNQATCITLSDDLEEYECKCRIGFEGRLCEKKIDYCKNVTCANGGECINTDDNNYICKCKTGFSGRHCEEIRICDLVSCIHGTCKYDLFENGDYVSFCNCNPGYEGKDCSIDIDECADKVNYPCLNNGTCFNNIGSYHCECSVKFEGERCEKKIDPCQTNLCQNQATCVDLDNEINTYECSCKPGFTGKLCETKIDFCEKVTCYFGGECANLEGDQVGYVCKCKVGFSGKHCEKVEICKIAGCVHGNCTYKLFCDGDYSYRCECDEGFEGKDCSIDINECEKESSLCSNYGTCINTIGSYKCKCVTGFAGKRCQNYIGPCLTKPCKNGATCIVVDYGTFVFHRCLCPNGYIGESCETKISSCEGIMCLNDGECRVRSDGGYVCYCPEGYMGRNCESKHPCPGKYCTERISSCLYPDDADDSQCTLCPIGYAGYNCETENDLCLGVNCGTGYCSYTQEGGYKCVCHNGPCEGDNICFDTVCPNGTVCVGERDNHACYWEPGYYRISRKPDDHSALMHDVKVTVMCLVGSLIFFGLVMYFHSR</sequence>
<evidence type="ECO:0000256" key="8">
    <source>
        <dbReference type="ARBA" id="ARBA00022989"/>
    </source>
</evidence>
<dbReference type="STRING" id="6336.A0A0V0SIQ5"/>
<feature type="domain" description="EGF-like" evidence="15">
    <location>
        <begin position="1113"/>
        <end position="1151"/>
    </location>
</feature>
<dbReference type="PROSITE" id="PS01186">
    <property type="entry name" value="EGF_2"/>
    <property type="match status" value="17"/>
</dbReference>
<evidence type="ECO:0000313" key="16">
    <source>
        <dbReference type="EMBL" id="KRX26752.1"/>
    </source>
</evidence>
<feature type="domain" description="EGF-like" evidence="15">
    <location>
        <begin position="949"/>
        <end position="988"/>
    </location>
</feature>
<feature type="domain" description="EGF-like" evidence="15">
    <location>
        <begin position="1076"/>
        <end position="1111"/>
    </location>
</feature>
<feature type="disulfide bond" evidence="12">
    <location>
        <begin position="495"/>
        <end position="504"/>
    </location>
</feature>
<evidence type="ECO:0000259" key="15">
    <source>
        <dbReference type="PROSITE" id="PS50026"/>
    </source>
</evidence>
<name>A0A0V0SIQ5_9BILA</name>
<feature type="domain" description="EGF-like" evidence="15">
    <location>
        <begin position="244"/>
        <end position="283"/>
    </location>
</feature>
<dbReference type="FunFam" id="2.10.25.10:FF:000294">
    <property type="entry name" value="Delta-like protein"/>
    <property type="match status" value="1"/>
</dbReference>
<feature type="disulfide bond" evidence="12">
    <location>
        <begin position="169"/>
        <end position="179"/>
    </location>
</feature>
<dbReference type="PANTHER" id="PTHR24049">
    <property type="entry name" value="CRUMBS FAMILY MEMBER"/>
    <property type="match status" value="1"/>
</dbReference>
<evidence type="ECO:0000256" key="10">
    <source>
        <dbReference type="ARBA" id="ARBA00023157"/>
    </source>
</evidence>
<dbReference type="Proteomes" id="UP000054630">
    <property type="component" value="Unassembled WGS sequence"/>
</dbReference>
<feature type="domain" description="EGF-like" evidence="15">
    <location>
        <begin position="1195"/>
        <end position="1232"/>
    </location>
</feature>
<feature type="chain" id="PRO_5006868648" evidence="14">
    <location>
        <begin position="19"/>
        <end position="1378"/>
    </location>
</feature>
<feature type="domain" description="EGF-like" evidence="15">
    <location>
        <begin position="869"/>
        <end position="906"/>
    </location>
</feature>
<dbReference type="InterPro" id="IPR049883">
    <property type="entry name" value="NOTCH1_EGF-like"/>
</dbReference>
<feature type="domain" description="EGF-like" evidence="15">
    <location>
        <begin position="990"/>
        <end position="1029"/>
    </location>
</feature>
<feature type="disulfide bond" evidence="12">
    <location>
        <begin position="655"/>
        <end position="664"/>
    </location>
</feature>
<keyword evidence="17" id="KW-1185">Reference proteome</keyword>
<dbReference type="InterPro" id="IPR013032">
    <property type="entry name" value="EGF-like_CS"/>
</dbReference>
<feature type="disulfide bond" evidence="12">
    <location>
        <begin position="1101"/>
        <end position="1110"/>
    </location>
</feature>
<evidence type="ECO:0000256" key="3">
    <source>
        <dbReference type="ARBA" id="ARBA00022536"/>
    </source>
</evidence>
<comment type="subcellular location">
    <subcellularLocation>
        <location evidence="1">Cell membrane</location>
        <topology evidence="1">Single-pass type I membrane protein</topology>
    </subcellularLocation>
</comment>
<dbReference type="InterPro" id="IPR001881">
    <property type="entry name" value="EGF-like_Ca-bd_dom"/>
</dbReference>
<organism evidence="16 17">
    <name type="scientific">Trichinella nelsoni</name>
    <dbReference type="NCBI Taxonomy" id="6336"/>
    <lineage>
        <taxon>Eukaryota</taxon>
        <taxon>Metazoa</taxon>
        <taxon>Ecdysozoa</taxon>
        <taxon>Nematoda</taxon>
        <taxon>Enoplea</taxon>
        <taxon>Dorylaimia</taxon>
        <taxon>Trichinellida</taxon>
        <taxon>Trichinellidae</taxon>
        <taxon>Trichinella</taxon>
    </lineage>
</organism>
<feature type="domain" description="EGF-like" evidence="15">
    <location>
        <begin position="828"/>
        <end position="867"/>
    </location>
</feature>
<dbReference type="Pfam" id="PF07645">
    <property type="entry name" value="EGF_CA"/>
    <property type="match status" value="4"/>
</dbReference>
<keyword evidence="3 12" id="KW-0245">EGF-like domain</keyword>
<feature type="disulfide bond" evidence="12">
    <location>
        <begin position="695"/>
        <end position="704"/>
    </location>
</feature>
<dbReference type="GO" id="GO:0005509">
    <property type="term" value="F:calcium ion binding"/>
    <property type="evidence" value="ECO:0007669"/>
    <property type="project" value="InterPro"/>
</dbReference>
<keyword evidence="10 12" id="KW-1015">Disulfide bond</keyword>
<gene>
    <name evidence="16" type="primary">N</name>
    <name evidence="16" type="ORF">T07_8276</name>
</gene>
<dbReference type="InterPro" id="IPR000152">
    <property type="entry name" value="EGF-type_Asp/Asn_hydroxyl_site"/>
</dbReference>
<dbReference type="SUPFAM" id="SSF57196">
    <property type="entry name" value="EGF/Laminin"/>
    <property type="match status" value="21"/>
</dbReference>
<dbReference type="CDD" id="cd00054">
    <property type="entry name" value="EGF_CA"/>
    <property type="match status" value="9"/>
</dbReference>
<feature type="disulfide bond" evidence="12">
    <location>
        <begin position="353"/>
        <end position="362"/>
    </location>
</feature>
<keyword evidence="6" id="KW-0677">Repeat</keyword>
<feature type="domain" description="EGF-like" evidence="15">
    <location>
        <begin position="466"/>
        <end position="505"/>
    </location>
</feature>
<feature type="domain" description="EGF-like" evidence="15">
    <location>
        <begin position="364"/>
        <end position="401"/>
    </location>
</feature>
<comment type="caution">
    <text evidence="16">The sequence shown here is derived from an EMBL/GenBank/DDBJ whole genome shotgun (WGS) entry which is preliminary data.</text>
</comment>
<feature type="domain" description="EGF-like" evidence="15">
    <location>
        <begin position="587"/>
        <end position="626"/>
    </location>
</feature>
<dbReference type="SMART" id="SM00179">
    <property type="entry name" value="EGF_CA"/>
    <property type="match status" value="20"/>
</dbReference>
<dbReference type="InterPro" id="IPR051022">
    <property type="entry name" value="Notch_Cell-Fate_Det"/>
</dbReference>
<evidence type="ECO:0000256" key="11">
    <source>
        <dbReference type="ARBA" id="ARBA00023180"/>
    </source>
</evidence>
<feature type="domain" description="EGF-like" evidence="15">
    <location>
        <begin position="628"/>
        <end position="665"/>
    </location>
</feature>
<dbReference type="PROSITE" id="PS01187">
    <property type="entry name" value="EGF_CA"/>
    <property type="match status" value="5"/>
</dbReference>
<feature type="disulfide bond" evidence="12">
    <location>
        <begin position="1019"/>
        <end position="1028"/>
    </location>
</feature>
<dbReference type="PRINTS" id="PR01983">
    <property type="entry name" value="NOTCH"/>
</dbReference>
<evidence type="ECO:0000256" key="6">
    <source>
        <dbReference type="ARBA" id="ARBA00022737"/>
    </source>
</evidence>
<feature type="domain" description="EGF-like" evidence="15">
    <location>
        <begin position="403"/>
        <end position="441"/>
    </location>
</feature>
<feature type="disulfide bond" evidence="12">
    <location>
        <begin position="857"/>
        <end position="866"/>
    </location>
</feature>
<dbReference type="InterPro" id="IPR000742">
    <property type="entry name" value="EGF"/>
</dbReference>
<dbReference type="PRINTS" id="PR00010">
    <property type="entry name" value="EGFBLOOD"/>
</dbReference>
<feature type="disulfide bond" evidence="12">
    <location>
        <begin position="978"/>
        <end position="987"/>
    </location>
</feature>
<evidence type="ECO:0000256" key="9">
    <source>
        <dbReference type="ARBA" id="ARBA00023136"/>
    </source>
</evidence>
<dbReference type="EMBL" id="JYDL01000006">
    <property type="protein sequence ID" value="KRX26752.1"/>
    <property type="molecule type" value="Genomic_DNA"/>
</dbReference>
<feature type="domain" description="EGF-like" evidence="15">
    <location>
        <begin position="202"/>
        <end position="242"/>
    </location>
</feature>
<feature type="domain" description="EGF-like" evidence="15">
    <location>
        <begin position="285"/>
        <end position="324"/>
    </location>
</feature>
<dbReference type="FunFam" id="2.10.25.10:FF:000327">
    <property type="entry name" value="neurogenic locus notch homolog protein 4"/>
    <property type="match status" value="1"/>
</dbReference>
<comment type="caution">
    <text evidence="12">Lacks conserved residue(s) required for the propagation of feature annotation.</text>
</comment>
<evidence type="ECO:0000313" key="17">
    <source>
        <dbReference type="Proteomes" id="UP000054630"/>
    </source>
</evidence>
<dbReference type="FunFam" id="2.10.25.10:FF:000063">
    <property type="entry name" value="Slit guidance ligand 2"/>
    <property type="match status" value="3"/>
</dbReference>
<feature type="disulfide bond" evidence="12">
    <location>
        <begin position="1060"/>
        <end position="1069"/>
    </location>
</feature>